<dbReference type="InterPro" id="IPR029063">
    <property type="entry name" value="SAM-dependent_MTases_sf"/>
</dbReference>
<evidence type="ECO:0000313" key="3">
    <source>
        <dbReference type="Proteomes" id="UP000271241"/>
    </source>
</evidence>
<dbReference type="Gene3D" id="3.40.50.150">
    <property type="entry name" value="Vaccinia Virus protein VP39"/>
    <property type="match status" value="1"/>
</dbReference>
<dbReference type="SUPFAM" id="SSF53335">
    <property type="entry name" value="S-adenosyl-L-methionine-dependent methyltransferases"/>
    <property type="match status" value="1"/>
</dbReference>
<evidence type="ECO:0000259" key="1">
    <source>
        <dbReference type="Pfam" id="PF13649"/>
    </source>
</evidence>
<keyword evidence="2" id="KW-0808">Transferase</keyword>
<keyword evidence="3" id="KW-1185">Reference proteome</keyword>
<dbReference type="PANTHER" id="PTHR43591:SF24">
    <property type="entry name" value="2-METHOXY-6-POLYPRENYL-1,4-BENZOQUINOL METHYLASE, MITOCHONDRIAL"/>
    <property type="match status" value="1"/>
</dbReference>
<accession>A0A4P9XNM7</accession>
<dbReference type="Pfam" id="PF13649">
    <property type="entry name" value="Methyltransf_25"/>
    <property type="match status" value="1"/>
</dbReference>
<evidence type="ECO:0000313" key="2">
    <source>
        <dbReference type="EMBL" id="RKP07432.1"/>
    </source>
</evidence>
<dbReference type="Proteomes" id="UP000271241">
    <property type="component" value="Unassembled WGS sequence"/>
</dbReference>
<feature type="domain" description="Methyltransferase" evidence="1">
    <location>
        <begin position="31"/>
        <end position="122"/>
    </location>
</feature>
<dbReference type="GO" id="GO:0008168">
    <property type="term" value="F:methyltransferase activity"/>
    <property type="evidence" value="ECO:0007669"/>
    <property type="project" value="UniProtKB-KW"/>
</dbReference>
<protein>
    <submittedName>
        <fullName evidence="2">S-adenosyl-L-methionine-dependent methyltransferase</fullName>
    </submittedName>
</protein>
<dbReference type="EMBL" id="KZ992720">
    <property type="protein sequence ID" value="RKP07432.1"/>
    <property type="molecule type" value="Genomic_DNA"/>
</dbReference>
<dbReference type="GO" id="GO:0032259">
    <property type="term" value="P:methylation"/>
    <property type="evidence" value="ECO:0007669"/>
    <property type="project" value="UniProtKB-KW"/>
</dbReference>
<name>A0A4P9XNM7_9FUNG</name>
<organism evidence="2 3">
    <name type="scientific">Thamnocephalis sphaerospora</name>
    <dbReference type="NCBI Taxonomy" id="78915"/>
    <lineage>
        <taxon>Eukaryota</taxon>
        <taxon>Fungi</taxon>
        <taxon>Fungi incertae sedis</taxon>
        <taxon>Zoopagomycota</taxon>
        <taxon>Zoopagomycotina</taxon>
        <taxon>Zoopagomycetes</taxon>
        <taxon>Zoopagales</taxon>
        <taxon>Sigmoideomycetaceae</taxon>
        <taxon>Thamnocephalis</taxon>
    </lineage>
</organism>
<dbReference type="AlphaFoldDB" id="A0A4P9XNM7"/>
<dbReference type="CDD" id="cd02440">
    <property type="entry name" value="AdoMet_MTases"/>
    <property type="match status" value="1"/>
</dbReference>
<sequence length="266" mass="29682">MSFRYELYHYIVKHVLGSNCPIANDMTLNRVLDVGTGTGLWALDMAREFPASKIYGCDVAPVIDNSQTRPNIYWGNADLLRGLPYSDNSFDLVHQRQLCVYIGERQWPLVARELYRLCRPGGKLCLIELLPTVTVASDIVSWHDCELSGRVAAVRCINDLIQQTLHKSGVRPEAVACLGDLLSITGFANVRHDTVELPRGDWAGQLGRCMLSYTHKLLIATVPAVAASTDTPRQEYEDMIEHAMPVLALGRASHRLHVFTAEKPLQ</sequence>
<dbReference type="InterPro" id="IPR041698">
    <property type="entry name" value="Methyltransf_25"/>
</dbReference>
<proteinExistence type="predicted"/>
<dbReference type="STRING" id="78915.A0A4P9XNM7"/>
<dbReference type="PANTHER" id="PTHR43591">
    <property type="entry name" value="METHYLTRANSFERASE"/>
    <property type="match status" value="1"/>
</dbReference>
<dbReference type="OrthoDB" id="2013972at2759"/>
<keyword evidence="2" id="KW-0489">Methyltransferase</keyword>
<gene>
    <name evidence="2" type="ORF">THASP1DRAFT_17048</name>
</gene>
<reference evidence="3" key="1">
    <citation type="journal article" date="2018" name="Nat. Microbiol.">
        <title>Leveraging single-cell genomics to expand the fungal tree of life.</title>
        <authorList>
            <person name="Ahrendt S.R."/>
            <person name="Quandt C.A."/>
            <person name="Ciobanu D."/>
            <person name="Clum A."/>
            <person name="Salamov A."/>
            <person name="Andreopoulos B."/>
            <person name="Cheng J.F."/>
            <person name="Woyke T."/>
            <person name="Pelin A."/>
            <person name="Henrissat B."/>
            <person name="Reynolds N.K."/>
            <person name="Benny G.L."/>
            <person name="Smith M.E."/>
            <person name="James T.Y."/>
            <person name="Grigoriev I.V."/>
        </authorList>
    </citation>
    <scope>NUCLEOTIDE SEQUENCE [LARGE SCALE GENOMIC DNA]</scope>
    <source>
        <strain evidence="3">RSA 1356</strain>
    </source>
</reference>